<dbReference type="AlphaFoldDB" id="E9H7Q4"/>
<dbReference type="InParanoid" id="E9H7Q4"/>
<proteinExistence type="predicted"/>
<evidence type="ECO:0000313" key="1">
    <source>
        <dbReference type="EMBL" id="EFX72263.1"/>
    </source>
</evidence>
<name>E9H7Q4_DAPPU</name>
<reference evidence="1 2" key="1">
    <citation type="journal article" date="2011" name="Science">
        <title>The ecoresponsive genome of Daphnia pulex.</title>
        <authorList>
            <person name="Colbourne J.K."/>
            <person name="Pfrender M.E."/>
            <person name="Gilbert D."/>
            <person name="Thomas W.K."/>
            <person name="Tucker A."/>
            <person name="Oakley T.H."/>
            <person name="Tokishita S."/>
            <person name="Aerts A."/>
            <person name="Arnold G.J."/>
            <person name="Basu M.K."/>
            <person name="Bauer D.J."/>
            <person name="Caceres C.E."/>
            <person name="Carmel L."/>
            <person name="Casola C."/>
            <person name="Choi J.H."/>
            <person name="Detter J.C."/>
            <person name="Dong Q."/>
            <person name="Dusheyko S."/>
            <person name="Eads B.D."/>
            <person name="Frohlich T."/>
            <person name="Geiler-Samerotte K.A."/>
            <person name="Gerlach D."/>
            <person name="Hatcher P."/>
            <person name="Jogdeo S."/>
            <person name="Krijgsveld J."/>
            <person name="Kriventseva E.V."/>
            <person name="Kultz D."/>
            <person name="Laforsch C."/>
            <person name="Lindquist E."/>
            <person name="Lopez J."/>
            <person name="Manak J.R."/>
            <person name="Muller J."/>
            <person name="Pangilinan J."/>
            <person name="Patwardhan R.P."/>
            <person name="Pitluck S."/>
            <person name="Pritham E.J."/>
            <person name="Rechtsteiner A."/>
            <person name="Rho M."/>
            <person name="Rogozin I.B."/>
            <person name="Sakarya O."/>
            <person name="Salamov A."/>
            <person name="Schaack S."/>
            <person name="Shapiro H."/>
            <person name="Shiga Y."/>
            <person name="Skalitzky C."/>
            <person name="Smith Z."/>
            <person name="Souvorov A."/>
            <person name="Sung W."/>
            <person name="Tang Z."/>
            <person name="Tsuchiya D."/>
            <person name="Tu H."/>
            <person name="Vos H."/>
            <person name="Wang M."/>
            <person name="Wolf Y.I."/>
            <person name="Yamagata H."/>
            <person name="Yamada T."/>
            <person name="Ye Y."/>
            <person name="Shaw J.R."/>
            <person name="Andrews J."/>
            <person name="Crease T.J."/>
            <person name="Tang H."/>
            <person name="Lucas S.M."/>
            <person name="Robertson H.M."/>
            <person name="Bork P."/>
            <person name="Koonin E.V."/>
            <person name="Zdobnov E.M."/>
            <person name="Grigoriev I.V."/>
            <person name="Lynch M."/>
            <person name="Boore J.L."/>
        </authorList>
    </citation>
    <scope>NUCLEOTIDE SEQUENCE [LARGE SCALE GENOMIC DNA]</scope>
</reference>
<keyword evidence="2" id="KW-1185">Reference proteome</keyword>
<dbReference type="Proteomes" id="UP000000305">
    <property type="component" value="Unassembled WGS sequence"/>
</dbReference>
<accession>E9H7Q4</accession>
<gene>
    <name evidence="1" type="ORF">DAPPUDRAFT_254711</name>
</gene>
<evidence type="ECO:0000313" key="2">
    <source>
        <dbReference type="Proteomes" id="UP000000305"/>
    </source>
</evidence>
<organism evidence="1 2">
    <name type="scientific">Daphnia pulex</name>
    <name type="common">Water flea</name>
    <dbReference type="NCBI Taxonomy" id="6669"/>
    <lineage>
        <taxon>Eukaryota</taxon>
        <taxon>Metazoa</taxon>
        <taxon>Ecdysozoa</taxon>
        <taxon>Arthropoda</taxon>
        <taxon>Crustacea</taxon>
        <taxon>Branchiopoda</taxon>
        <taxon>Diplostraca</taxon>
        <taxon>Cladocera</taxon>
        <taxon>Anomopoda</taxon>
        <taxon>Daphniidae</taxon>
        <taxon>Daphnia</taxon>
    </lineage>
</organism>
<dbReference type="HOGENOM" id="CLU_2815062_0_0_1"/>
<protein>
    <submittedName>
        <fullName evidence="1">Uncharacterized protein</fullName>
    </submittedName>
</protein>
<dbReference type="KEGG" id="dpx:DAPPUDRAFT_254711"/>
<dbReference type="EMBL" id="GL732601">
    <property type="protein sequence ID" value="EFX72263.1"/>
    <property type="molecule type" value="Genomic_DNA"/>
</dbReference>
<sequence>MIVYVTYRLNGVISTRDDDGSRGLSALCQHLCAGLVSPKTDVKNHCVSYGFWSYCGLEFVLDDKIDQ</sequence>